<dbReference type="Gene3D" id="1.10.10.10">
    <property type="entry name" value="Winged helix-like DNA-binding domain superfamily/Winged helix DNA-binding domain"/>
    <property type="match status" value="1"/>
</dbReference>
<dbReference type="InterPro" id="IPR001845">
    <property type="entry name" value="HTH_ArsR_DNA-bd_dom"/>
</dbReference>
<organism evidence="2 3">
    <name type="scientific">Clostridium chromiireducens</name>
    <dbReference type="NCBI Taxonomy" id="225345"/>
    <lineage>
        <taxon>Bacteria</taxon>
        <taxon>Bacillati</taxon>
        <taxon>Bacillota</taxon>
        <taxon>Clostridia</taxon>
        <taxon>Eubacteriales</taxon>
        <taxon>Clostridiaceae</taxon>
        <taxon>Clostridium</taxon>
    </lineage>
</organism>
<reference evidence="2" key="1">
    <citation type="submission" date="2019-12" db="EMBL/GenBank/DDBJ databases">
        <title>Microbes associate with the intestines of laboratory mice.</title>
        <authorList>
            <person name="Navarre W."/>
            <person name="Wong E."/>
        </authorList>
    </citation>
    <scope>NUCLEOTIDE SEQUENCE</scope>
    <source>
        <strain evidence="2">NM79_F5</strain>
    </source>
</reference>
<feature type="domain" description="HTH arsR-type" evidence="1">
    <location>
        <begin position="1"/>
        <end position="25"/>
    </location>
</feature>
<comment type="caution">
    <text evidence="2">The sequence shown here is derived from an EMBL/GenBank/DDBJ whole genome shotgun (WGS) entry which is preliminary data.</text>
</comment>
<dbReference type="Proteomes" id="UP000656077">
    <property type="component" value="Unassembled WGS sequence"/>
</dbReference>
<sequence>MMPLSSSAISHHLKILKQVGIVSSH</sequence>
<name>A0A964RSS2_9CLOT</name>
<dbReference type="PROSITE" id="PS50987">
    <property type="entry name" value="HTH_ARSR_2"/>
    <property type="match status" value="1"/>
</dbReference>
<evidence type="ECO:0000313" key="3">
    <source>
        <dbReference type="Proteomes" id="UP000656077"/>
    </source>
</evidence>
<dbReference type="SUPFAM" id="SSF46785">
    <property type="entry name" value="Winged helix' DNA-binding domain"/>
    <property type="match status" value="1"/>
</dbReference>
<dbReference type="InterPro" id="IPR036390">
    <property type="entry name" value="WH_DNA-bd_sf"/>
</dbReference>
<evidence type="ECO:0000313" key="2">
    <source>
        <dbReference type="EMBL" id="MVX67110.1"/>
    </source>
</evidence>
<dbReference type="EMBL" id="WSRQ01000093">
    <property type="protein sequence ID" value="MVX67110.1"/>
    <property type="molecule type" value="Genomic_DNA"/>
</dbReference>
<dbReference type="InterPro" id="IPR036388">
    <property type="entry name" value="WH-like_DNA-bd_sf"/>
</dbReference>
<dbReference type="GO" id="GO:0003700">
    <property type="term" value="F:DNA-binding transcription factor activity"/>
    <property type="evidence" value="ECO:0007669"/>
    <property type="project" value="InterPro"/>
</dbReference>
<dbReference type="Pfam" id="PF01022">
    <property type="entry name" value="HTH_5"/>
    <property type="match status" value="1"/>
</dbReference>
<evidence type="ECO:0000259" key="1">
    <source>
        <dbReference type="PROSITE" id="PS50987"/>
    </source>
</evidence>
<dbReference type="AlphaFoldDB" id="A0A964RSS2"/>
<gene>
    <name evidence="2" type="ORF">GKZ28_26020</name>
</gene>
<protein>
    <submittedName>
        <fullName evidence="2">ArsR family transcriptional regulator</fullName>
    </submittedName>
</protein>
<accession>A0A964RSS2</accession>
<proteinExistence type="predicted"/>